<accession>A0ABV5F084</accession>
<feature type="domain" description="Beta-ketoacyl-[acyl-carrier-protein] synthase III C-terminal" evidence="3">
    <location>
        <begin position="253"/>
        <end position="341"/>
    </location>
</feature>
<dbReference type="InterPro" id="IPR016039">
    <property type="entry name" value="Thiolase-like"/>
</dbReference>
<sequence>MNLKYHNKKITGILTVLPENEVKFEDEIDNYAFSKGQSMKLKLIMGYNKRRIVSEGTTISDLCVFGLNYLFENNLLDKKDIDGIVLVSQSHDYIIPSTSHVIHGKLDLKQDVVCLDTSLACSGYPIGLMQAFMLLEQEEINKVVVLNADTFSKKVSKHDRGSRPIQGDGAAITIVEKDSNTSTIYGSIKTEGKGVESLYIPAGGFKLPSNPETAKLEEDSSGNSRALDHLVMKGDDVFNFVQTEVPVMVDNLLDKAKISKDDVDYFMFHQPNKFMLKKLADKMNVSYEKLPNNIVENFGNANSVTIPTNITYNLGKTLETESFKLCLGGFGAGLSWSSLLMDVGNLNFCKIIDYKN</sequence>
<evidence type="ECO:0000259" key="4">
    <source>
        <dbReference type="Pfam" id="PF08545"/>
    </source>
</evidence>
<comment type="caution">
    <text evidence="5">The sequence shown here is derived from an EMBL/GenBank/DDBJ whole genome shotgun (WGS) entry which is preliminary data.</text>
</comment>
<evidence type="ECO:0000259" key="3">
    <source>
        <dbReference type="Pfam" id="PF08541"/>
    </source>
</evidence>
<dbReference type="PANTHER" id="PTHR34069:SF2">
    <property type="entry name" value="BETA-KETOACYL-[ACYL-CARRIER-PROTEIN] SYNTHASE III"/>
    <property type="match status" value="1"/>
</dbReference>
<reference evidence="5 6" key="1">
    <citation type="submission" date="2024-09" db="EMBL/GenBank/DDBJ databases">
        <authorList>
            <person name="Sun Q."/>
            <person name="Mori K."/>
        </authorList>
    </citation>
    <scope>NUCLEOTIDE SEQUENCE [LARGE SCALE GENOMIC DNA]</scope>
    <source>
        <strain evidence="5 6">CECT 8286</strain>
    </source>
</reference>
<name>A0ABV5F084_9FLAO</name>
<dbReference type="PANTHER" id="PTHR34069">
    <property type="entry name" value="3-OXOACYL-[ACYL-CARRIER-PROTEIN] SYNTHASE 3"/>
    <property type="match status" value="1"/>
</dbReference>
<protein>
    <submittedName>
        <fullName evidence="5">3-oxoacyl-ACP synthase III family protein</fullName>
    </submittedName>
</protein>
<dbReference type="RefSeq" id="WP_382382005.1">
    <property type="nucleotide sequence ID" value="NZ_JBHMEZ010000003.1"/>
</dbReference>
<feature type="domain" description="Beta-ketoacyl-[acyl-carrier-protein] synthase III N-terminal" evidence="4">
    <location>
        <begin position="115"/>
        <end position="184"/>
    </location>
</feature>
<dbReference type="Gene3D" id="3.40.47.10">
    <property type="match status" value="1"/>
</dbReference>
<gene>
    <name evidence="5" type="ORF">ACFFVB_07015</name>
</gene>
<evidence type="ECO:0000313" key="6">
    <source>
        <dbReference type="Proteomes" id="UP001589605"/>
    </source>
</evidence>
<evidence type="ECO:0000256" key="1">
    <source>
        <dbReference type="ARBA" id="ARBA00022679"/>
    </source>
</evidence>
<dbReference type="Proteomes" id="UP001589605">
    <property type="component" value="Unassembled WGS sequence"/>
</dbReference>
<keyword evidence="2" id="KW-0012">Acyltransferase</keyword>
<dbReference type="Pfam" id="PF08545">
    <property type="entry name" value="ACP_syn_III"/>
    <property type="match status" value="1"/>
</dbReference>
<dbReference type="InterPro" id="IPR013751">
    <property type="entry name" value="ACP_syn_III_N"/>
</dbReference>
<dbReference type="Pfam" id="PF08541">
    <property type="entry name" value="ACP_syn_III_C"/>
    <property type="match status" value="1"/>
</dbReference>
<dbReference type="EMBL" id="JBHMEZ010000003">
    <property type="protein sequence ID" value="MFB9052829.1"/>
    <property type="molecule type" value="Genomic_DNA"/>
</dbReference>
<evidence type="ECO:0000313" key="5">
    <source>
        <dbReference type="EMBL" id="MFB9052829.1"/>
    </source>
</evidence>
<dbReference type="CDD" id="cd00830">
    <property type="entry name" value="KAS_III"/>
    <property type="match status" value="1"/>
</dbReference>
<proteinExistence type="predicted"/>
<dbReference type="SUPFAM" id="SSF53901">
    <property type="entry name" value="Thiolase-like"/>
    <property type="match status" value="1"/>
</dbReference>
<dbReference type="InterPro" id="IPR013747">
    <property type="entry name" value="ACP_syn_III_C"/>
</dbReference>
<keyword evidence="1" id="KW-0808">Transferase</keyword>
<organism evidence="5 6">
    <name type="scientific">Formosa undariae</name>
    <dbReference type="NCBI Taxonomy" id="1325436"/>
    <lineage>
        <taxon>Bacteria</taxon>
        <taxon>Pseudomonadati</taxon>
        <taxon>Bacteroidota</taxon>
        <taxon>Flavobacteriia</taxon>
        <taxon>Flavobacteriales</taxon>
        <taxon>Flavobacteriaceae</taxon>
        <taxon>Formosa</taxon>
    </lineage>
</organism>
<keyword evidence="6" id="KW-1185">Reference proteome</keyword>
<evidence type="ECO:0000256" key="2">
    <source>
        <dbReference type="ARBA" id="ARBA00023315"/>
    </source>
</evidence>